<dbReference type="STRING" id="145458.APU90_09670"/>
<accession>A0A0C5BHR9</accession>
<dbReference type="AlphaFoldDB" id="A0A0C5BHR9"/>
<organism evidence="2 4">
    <name type="scientific">Rathayibacter toxicus</name>
    <dbReference type="NCBI Taxonomy" id="145458"/>
    <lineage>
        <taxon>Bacteria</taxon>
        <taxon>Bacillati</taxon>
        <taxon>Actinomycetota</taxon>
        <taxon>Actinomycetes</taxon>
        <taxon>Micrococcales</taxon>
        <taxon>Microbacteriaceae</taxon>
        <taxon>Rathayibacter</taxon>
    </lineage>
</organism>
<dbReference type="InterPro" id="IPR036736">
    <property type="entry name" value="ACP-like_sf"/>
</dbReference>
<sequence>MTQQYDDFLRTSLEQMNFPVEGLSETTSLGNDLGVDSLTASELGMRVSDAFGVSLTSEDVMSIPDLTAGEFAKLVDLRSKDGDDA</sequence>
<dbReference type="InterPro" id="IPR009081">
    <property type="entry name" value="PP-bd_ACP"/>
</dbReference>
<dbReference type="KEGG" id="rtc:APU90_09670"/>
<gene>
    <name evidence="3" type="ORF">C5C51_07220</name>
    <name evidence="2" type="ORF">VT73_10350</name>
</gene>
<dbReference type="EMBL" id="LBFI01000057">
    <property type="protein sequence ID" value="KKM44293.1"/>
    <property type="molecule type" value="Genomic_DNA"/>
</dbReference>
<proteinExistence type="predicted"/>
<dbReference type="SUPFAM" id="SSF47336">
    <property type="entry name" value="ACP-like"/>
    <property type="match status" value="1"/>
</dbReference>
<dbReference type="PROSITE" id="PS50075">
    <property type="entry name" value="CARRIER"/>
    <property type="match status" value="1"/>
</dbReference>
<evidence type="ECO:0000313" key="2">
    <source>
        <dbReference type="EMBL" id="KKM44293.1"/>
    </source>
</evidence>
<comment type="caution">
    <text evidence="2">The sequence shown here is derived from an EMBL/GenBank/DDBJ whole genome shotgun (WGS) entry which is preliminary data.</text>
</comment>
<dbReference type="OrthoDB" id="3401807at2"/>
<evidence type="ECO:0000313" key="3">
    <source>
        <dbReference type="EMBL" id="PPI14362.1"/>
    </source>
</evidence>
<dbReference type="Proteomes" id="UP000052979">
    <property type="component" value="Unassembled WGS sequence"/>
</dbReference>
<dbReference type="RefSeq" id="WP_042734154.1">
    <property type="nucleotide sequence ID" value="NZ_CP010848.1"/>
</dbReference>
<name>A0A0C5BHR9_9MICO</name>
<protein>
    <submittedName>
        <fullName evidence="3">Acyl carrier protein</fullName>
    </submittedName>
</protein>
<reference evidence="2 4" key="1">
    <citation type="submission" date="2015-04" db="EMBL/GenBank/DDBJ databases">
        <title>Draft genome sequence of Rathayibacter toxicus strain FH-142 (AKA 70134 or CS 32), a Western Australian isolate.</title>
        <authorList>
            <consortium name="Consortium for Microbial Forensics and Genomics (microFORGE)"/>
            <person name="Knight B.M."/>
            <person name="Roberts D.P."/>
            <person name="Lin D."/>
            <person name="Hari K."/>
            <person name="Fletcher J."/>
            <person name="Melcher U."/>
            <person name="Blagden T."/>
            <person name="Luster D.G."/>
            <person name="Sechler A.J."/>
            <person name="Schneider W.L."/>
            <person name="Winegar R.A."/>
        </authorList>
    </citation>
    <scope>NUCLEOTIDE SEQUENCE [LARGE SCALE GENOMIC DNA]</scope>
    <source>
        <strain evidence="2 4">FH142</strain>
    </source>
</reference>
<dbReference type="Pfam" id="PF00550">
    <property type="entry name" value="PP-binding"/>
    <property type="match status" value="1"/>
</dbReference>
<evidence type="ECO:0000259" key="1">
    <source>
        <dbReference type="PROSITE" id="PS50075"/>
    </source>
</evidence>
<dbReference type="Proteomes" id="UP000237966">
    <property type="component" value="Unassembled WGS sequence"/>
</dbReference>
<evidence type="ECO:0000313" key="4">
    <source>
        <dbReference type="Proteomes" id="UP000052979"/>
    </source>
</evidence>
<evidence type="ECO:0000313" key="5">
    <source>
        <dbReference type="Proteomes" id="UP000237966"/>
    </source>
</evidence>
<dbReference type="KEGG" id="rtx:TI83_07405"/>
<dbReference type="EMBL" id="PSWU01000012">
    <property type="protein sequence ID" value="PPI14362.1"/>
    <property type="molecule type" value="Genomic_DNA"/>
</dbReference>
<reference evidence="3 5" key="2">
    <citation type="submission" date="2018-02" db="EMBL/GenBank/DDBJ databases">
        <title>Bacteriophage NCPPB3778 and a type I-E CRISPR drive the evolution of the US Biological Select Agent, Rathayibacter toxicus.</title>
        <authorList>
            <person name="Davis E.W.II."/>
            <person name="Tabima J.F."/>
            <person name="Weisberg A.J."/>
            <person name="Lopes L.D."/>
            <person name="Wiseman M.S."/>
            <person name="Wiseman M.S."/>
            <person name="Pupko T."/>
            <person name="Belcher M.S."/>
            <person name="Sechler A.J."/>
            <person name="Tancos M.A."/>
            <person name="Schroeder B.K."/>
            <person name="Murray T.D."/>
            <person name="Luster D.G."/>
            <person name="Schneider W.L."/>
            <person name="Rogers E."/>
            <person name="Andreote F.D."/>
            <person name="Grunwald N.J."/>
            <person name="Putnam M.L."/>
            <person name="Chang J.H."/>
        </authorList>
    </citation>
    <scope>NUCLEOTIDE SEQUENCE [LARGE SCALE GENOMIC DNA]</scope>
    <source>
        <strain evidence="3 5">FH99</strain>
    </source>
</reference>
<dbReference type="Gene3D" id="1.10.1200.10">
    <property type="entry name" value="ACP-like"/>
    <property type="match status" value="1"/>
</dbReference>
<keyword evidence="4" id="KW-1185">Reference proteome</keyword>
<dbReference type="PATRIC" id="fig|145458.7.peg.1685"/>
<feature type="domain" description="Carrier" evidence="1">
    <location>
        <begin position="1"/>
        <end position="79"/>
    </location>
</feature>
<dbReference type="GeneID" id="93666878"/>